<protein>
    <recommendedName>
        <fullName evidence="4">PH domain-containing protein</fullName>
    </recommendedName>
</protein>
<gene>
    <name evidence="2" type="ORF">SAMN05421756_10856</name>
</gene>
<dbReference type="AlphaFoldDB" id="A0A1H9KWV0"/>
<keyword evidence="1" id="KW-0472">Membrane</keyword>
<reference evidence="3" key="1">
    <citation type="submission" date="2016-10" db="EMBL/GenBank/DDBJ databases">
        <authorList>
            <person name="Varghese N."/>
            <person name="Submissions S."/>
        </authorList>
    </citation>
    <scope>NUCLEOTIDE SEQUENCE [LARGE SCALE GENOMIC DNA]</scope>
    <source>
        <strain evidence="3">CGMCC 4.6856</strain>
    </source>
</reference>
<evidence type="ECO:0000313" key="2">
    <source>
        <dbReference type="EMBL" id="SER03674.1"/>
    </source>
</evidence>
<evidence type="ECO:0000313" key="3">
    <source>
        <dbReference type="Proteomes" id="UP000198504"/>
    </source>
</evidence>
<dbReference type="STRING" id="1036181.SAMN05421756_10856"/>
<organism evidence="2 3">
    <name type="scientific">Microlunatus flavus</name>
    <dbReference type="NCBI Taxonomy" id="1036181"/>
    <lineage>
        <taxon>Bacteria</taxon>
        <taxon>Bacillati</taxon>
        <taxon>Actinomycetota</taxon>
        <taxon>Actinomycetes</taxon>
        <taxon>Propionibacteriales</taxon>
        <taxon>Propionibacteriaceae</taxon>
        <taxon>Microlunatus</taxon>
    </lineage>
</organism>
<keyword evidence="1" id="KW-0812">Transmembrane</keyword>
<dbReference type="EMBL" id="FOFA01000008">
    <property type="protein sequence ID" value="SER03674.1"/>
    <property type="molecule type" value="Genomic_DNA"/>
</dbReference>
<accession>A0A1H9KWV0</accession>
<evidence type="ECO:0000256" key="1">
    <source>
        <dbReference type="SAM" id="Phobius"/>
    </source>
</evidence>
<keyword evidence="1" id="KW-1133">Transmembrane helix</keyword>
<evidence type="ECO:0008006" key="4">
    <source>
        <dbReference type="Google" id="ProtNLM"/>
    </source>
</evidence>
<name>A0A1H9KWV0_9ACTN</name>
<sequence length="189" mass="20247">MPGGTGTPGPEGWGPIGELLLPYDPVTLGETVRRRRRKLVGRLISLGVSLAILGGILAWQWDTIRTQGAVYWVFLAVVMLVNLVPLALVLAGFLRARKELRSVPEGIAVRMGRPGVVVGTAFARWSDVEALEVVPGGLGRADRLRLRTAAGDRGVVPLDQVVVHPATLDSTARAYSAGRRGVDLSRLDN</sequence>
<keyword evidence="3" id="KW-1185">Reference proteome</keyword>
<feature type="transmembrane region" description="Helical" evidence="1">
    <location>
        <begin position="39"/>
        <end position="59"/>
    </location>
</feature>
<feature type="transmembrane region" description="Helical" evidence="1">
    <location>
        <begin position="71"/>
        <end position="94"/>
    </location>
</feature>
<dbReference type="Proteomes" id="UP000198504">
    <property type="component" value="Unassembled WGS sequence"/>
</dbReference>
<proteinExistence type="predicted"/>